<comment type="caution">
    <text evidence="1">The sequence shown here is derived from an EMBL/GenBank/DDBJ whole genome shotgun (WGS) entry which is preliminary data.</text>
</comment>
<name>A0AAD3XGS2_NEPGR</name>
<evidence type="ECO:0000313" key="1">
    <source>
        <dbReference type="EMBL" id="GMH04004.1"/>
    </source>
</evidence>
<organism evidence="1 2">
    <name type="scientific">Nepenthes gracilis</name>
    <name type="common">Slender pitcher plant</name>
    <dbReference type="NCBI Taxonomy" id="150966"/>
    <lineage>
        <taxon>Eukaryota</taxon>
        <taxon>Viridiplantae</taxon>
        <taxon>Streptophyta</taxon>
        <taxon>Embryophyta</taxon>
        <taxon>Tracheophyta</taxon>
        <taxon>Spermatophyta</taxon>
        <taxon>Magnoliopsida</taxon>
        <taxon>eudicotyledons</taxon>
        <taxon>Gunneridae</taxon>
        <taxon>Pentapetalae</taxon>
        <taxon>Caryophyllales</taxon>
        <taxon>Nepenthaceae</taxon>
        <taxon>Nepenthes</taxon>
    </lineage>
</organism>
<keyword evidence="2" id="KW-1185">Reference proteome</keyword>
<accession>A0AAD3XGS2</accession>
<dbReference type="EMBL" id="BSYO01000004">
    <property type="protein sequence ID" value="GMH04004.1"/>
    <property type="molecule type" value="Genomic_DNA"/>
</dbReference>
<proteinExistence type="predicted"/>
<dbReference type="AlphaFoldDB" id="A0AAD3XGS2"/>
<protein>
    <submittedName>
        <fullName evidence="1">Uncharacterized protein</fullName>
    </submittedName>
</protein>
<dbReference type="Proteomes" id="UP001279734">
    <property type="component" value="Unassembled WGS sequence"/>
</dbReference>
<gene>
    <name evidence="1" type="ORF">Nepgr_005843</name>
</gene>
<evidence type="ECO:0000313" key="2">
    <source>
        <dbReference type="Proteomes" id="UP001279734"/>
    </source>
</evidence>
<reference evidence="1" key="1">
    <citation type="submission" date="2023-05" db="EMBL/GenBank/DDBJ databases">
        <title>Nepenthes gracilis genome sequencing.</title>
        <authorList>
            <person name="Fukushima K."/>
        </authorList>
    </citation>
    <scope>NUCLEOTIDE SEQUENCE</scope>
    <source>
        <strain evidence="1">SING2019-196</strain>
    </source>
</reference>
<sequence length="107" mass="12452">MLRPLSNERSNSFYKVQQAKEGRITAEQTEQQSELILYSPEEDVSELIVQQQRLALASMPFTFFFLSLNRASPLPSIPYRFHGVTWPWFYYKNLNSFVTSLNSVEAP</sequence>